<dbReference type="InterPro" id="IPR051910">
    <property type="entry name" value="ComF/GntX_DNA_util-trans"/>
</dbReference>
<dbReference type="AlphaFoldDB" id="A0A5C6RGY5"/>
<evidence type="ECO:0000259" key="2">
    <source>
        <dbReference type="Pfam" id="PF00156"/>
    </source>
</evidence>
<dbReference type="InterPro" id="IPR029057">
    <property type="entry name" value="PRTase-like"/>
</dbReference>
<evidence type="ECO:0000313" key="3">
    <source>
        <dbReference type="EMBL" id="TXB61393.1"/>
    </source>
</evidence>
<protein>
    <submittedName>
        <fullName evidence="3">ComF family protein</fullName>
    </submittedName>
</protein>
<dbReference type="Gene3D" id="3.40.50.2020">
    <property type="match status" value="1"/>
</dbReference>
<organism evidence="3 4">
    <name type="scientific">Phaeodactylibacter luteus</name>
    <dbReference type="NCBI Taxonomy" id="1564516"/>
    <lineage>
        <taxon>Bacteria</taxon>
        <taxon>Pseudomonadati</taxon>
        <taxon>Bacteroidota</taxon>
        <taxon>Saprospiria</taxon>
        <taxon>Saprospirales</taxon>
        <taxon>Haliscomenobacteraceae</taxon>
        <taxon>Phaeodactylibacter</taxon>
    </lineage>
</organism>
<dbReference type="Pfam" id="PF00156">
    <property type="entry name" value="Pribosyltran"/>
    <property type="match status" value="1"/>
</dbReference>
<dbReference type="PANTHER" id="PTHR47505:SF1">
    <property type="entry name" value="DNA UTILIZATION PROTEIN YHGH"/>
    <property type="match status" value="1"/>
</dbReference>
<dbReference type="PANTHER" id="PTHR47505">
    <property type="entry name" value="DNA UTILIZATION PROTEIN YHGH"/>
    <property type="match status" value="1"/>
</dbReference>
<dbReference type="Proteomes" id="UP000321580">
    <property type="component" value="Unassembled WGS sequence"/>
</dbReference>
<comment type="similarity">
    <text evidence="1">Belongs to the ComF/GntX family.</text>
</comment>
<accession>A0A5C6RGY5</accession>
<dbReference type="CDD" id="cd06223">
    <property type="entry name" value="PRTases_typeI"/>
    <property type="match status" value="1"/>
</dbReference>
<evidence type="ECO:0000256" key="1">
    <source>
        <dbReference type="ARBA" id="ARBA00008007"/>
    </source>
</evidence>
<gene>
    <name evidence="3" type="ORF">FRY97_19395</name>
</gene>
<evidence type="ECO:0000313" key="4">
    <source>
        <dbReference type="Proteomes" id="UP000321580"/>
    </source>
</evidence>
<keyword evidence="4" id="KW-1185">Reference proteome</keyword>
<proteinExistence type="inferred from homology"/>
<dbReference type="OrthoDB" id="9779910at2"/>
<sequence length="225" mass="25323">MAESFAGLFYPRLCYACGQNLPPGSEPVCISCHYKLPRTSHHQFPENEFTERFWGRVDIQAAAACFQFVKTGRVQRLLHHLKYERKREIGTYFGREYGAVLRAVPGFKNVDLIVPVPLHWRKKRIRGYNQAAAFAEGLSWSMCCPWEEALERVVHTDTQTKKSRLDRLMNVAQAFQLKSPGQLEGKHILLVDDVVTTGATLEVCTAELLKEAGCTVSLAAIAIAV</sequence>
<feature type="domain" description="Phosphoribosyltransferase" evidence="2">
    <location>
        <begin position="134"/>
        <end position="220"/>
    </location>
</feature>
<reference evidence="3 4" key="1">
    <citation type="submission" date="2019-08" db="EMBL/GenBank/DDBJ databases">
        <title>Genome of Phaeodactylibacter luteus.</title>
        <authorList>
            <person name="Bowman J.P."/>
        </authorList>
    </citation>
    <scope>NUCLEOTIDE SEQUENCE [LARGE SCALE GENOMIC DNA]</scope>
    <source>
        <strain evidence="3 4">KCTC 42180</strain>
    </source>
</reference>
<dbReference type="InterPro" id="IPR000836">
    <property type="entry name" value="PRTase_dom"/>
</dbReference>
<dbReference type="EMBL" id="VOOR01000062">
    <property type="protein sequence ID" value="TXB61393.1"/>
    <property type="molecule type" value="Genomic_DNA"/>
</dbReference>
<name>A0A5C6RGY5_9BACT</name>
<dbReference type="SUPFAM" id="SSF53271">
    <property type="entry name" value="PRTase-like"/>
    <property type="match status" value="1"/>
</dbReference>
<comment type="caution">
    <text evidence="3">The sequence shown here is derived from an EMBL/GenBank/DDBJ whole genome shotgun (WGS) entry which is preliminary data.</text>
</comment>